<dbReference type="InterPro" id="IPR027417">
    <property type="entry name" value="P-loop_NTPase"/>
</dbReference>
<dbReference type="InterPro" id="IPR005331">
    <property type="entry name" value="Sulfotransferase"/>
</dbReference>
<gene>
    <name evidence="1" type="ORF">OH136_13380</name>
</gene>
<organism evidence="1 2">
    <name type="scientific">Halocynthiibacter halioticoli</name>
    <dbReference type="NCBI Taxonomy" id="2986804"/>
    <lineage>
        <taxon>Bacteria</taxon>
        <taxon>Pseudomonadati</taxon>
        <taxon>Pseudomonadota</taxon>
        <taxon>Alphaproteobacteria</taxon>
        <taxon>Rhodobacterales</taxon>
        <taxon>Paracoccaceae</taxon>
        <taxon>Halocynthiibacter</taxon>
    </lineage>
</organism>
<dbReference type="Gene3D" id="3.40.50.300">
    <property type="entry name" value="P-loop containing nucleotide triphosphate hydrolases"/>
    <property type="match status" value="1"/>
</dbReference>
<dbReference type="GO" id="GO:0008146">
    <property type="term" value="F:sulfotransferase activity"/>
    <property type="evidence" value="ECO:0007669"/>
    <property type="project" value="InterPro"/>
</dbReference>
<dbReference type="EMBL" id="JAOYFC010000003">
    <property type="protein sequence ID" value="MCV6825547.1"/>
    <property type="molecule type" value="Genomic_DNA"/>
</dbReference>
<protein>
    <submittedName>
        <fullName evidence="1">Sulfotransferase domain-containing protein</fullName>
    </submittedName>
</protein>
<sequence>MKRKFDYFVVLAEMRTGSNFLESNINSLPDLACIGEAFNPHFIGYPNRSELLGVTLQQREHDPERLLEEIKSQEKLTGFRFFHDHDPRIVEEILQDQRCAKIILARNPIESYVSWKIAVATGQWKLTNVTRRKAEKITFEPEDFARYLQSREDFRARVSKTLKRTGQTPFYLDYEDLHDIDVLNGLTLFLGSTHKLESLNKNLKKQNPKQISEKLTNPEELSATLASLDRFGLERLPDLEPARQARVSGYVACENAPLLYLPIPSGPNDRVKAWLKAVSGGEVQSGFNQKELRRWKRKHDGHRSFTVVRHPAARAHTAFCTHILNSGRRSYGQIRKTLQRVHKLELPDDPQDAAYDRVAHRAAFAVFLEFLKANLSGQTSIRVDGAWASQSAIIQGMANFAMPDLVLREETLETDLEYLAFRTGAENAPLMEQREDSPYSLNDIYDDDIERAVRAAYQRDYMAFGFGPWKAGN</sequence>
<name>A0AAE3J059_9RHOB</name>
<dbReference type="Proteomes" id="UP001208041">
    <property type="component" value="Unassembled WGS sequence"/>
</dbReference>
<keyword evidence="2" id="KW-1185">Reference proteome</keyword>
<dbReference type="GO" id="GO:0016020">
    <property type="term" value="C:membrane"/>
    <property type="evidence" value="ECO:0007669"/>
    <property type="project" value="InterPro"/>
</dbReference>
<accession>A0AAE3J059</accession>
<dbReference type="SUPFAM" id="SSF52540">
    <property type="entry name" value="P-loop containing nucleoside triphosphate hydrolases"/>
    <property type="match status" value="1"/>
</dbReference>
<dbReference type="AlphaFoldDB" id="A0AAE3J059"/>
<evidence type="ECO:0000313" key="1">
    <source>
        <dbReference type="EMBL" id="MCV6825547.1"/>
    </source>
</evidence>
<dbReference type="Pfam" id="PF03567">
    <property type="entry name" value="Sulfotransfer_2"/>
    <property type="match status" value="1"/>
</dbReference>
<evidence type="ECO:0000313" key="2">
    <source>
        <dbReference type="Proteomes" id="UP001208041"/>
    </source>
</evidence>
<comment type="caution">
    <text evidence="1">The sequence shown here is derived from an EMBL/GenBank/DDBJ whole genome shotgun (WGS) entry which is preliminary data.</text>
</comment>
<reference evidence="1" key="1">
    <citation type="submission" date="2022-10" db="EMBL/GenBank/DDBJ databases">
        <authorList>
            <person name="Yue Y."/>
        </authorList>
    </citation>
    <scope>NUCLEOTIDE SEQUENCE</scope>
    <source>
        <strain evidence="1">Z654</strain>
    </source>
</reference>
<proteinExistence type="predicted"/>
<dbReference type="RefSeq" id="WP_263954471.1">
    <property type="nucleotide sequence ID" value="NZ_JAOYFC010000003.1"/>
</dbReference>